<accession>A0A0B4S3L7</accession>
<dbReference type="Gene3D" id="2.40.10.170">
    <property type="match status" value="1"/>
</dbReference>
<sequence length="159" mass="18890">MDVGEKIFYPMHGAGLIKSIEDKDLGDYCERFYVIELPFEQNLHIFIKEDDIDKFEFRKLVNEDTLDEVYNYLNNEEFPMPNNWVQRYKENTKRLKSSDIFNIAYVLKGLAIRNEKGKLSLKELFMLNLAKRILVSEFVMVSGFSKNKINKIIEYSMEH</sequence>
<dbReference type="STRING" id="33033.NW74_07230"/>
<feature type="domain" description="CarD-like/TRCF RNAP-interacting" evidence="1">
    <location>
        <begin position="1"/>
        <end position="111"/>
    </location>
</feature>
<name>A0A0B4S3L7_9FIRM</name>
<dbReference type="Proteomes" id="UP001141458">
    <property type="component" value="Unassembled WGS sequence"/>
</dbReference>
<dbReference type="InterPro" id="IPR052531">
    <property type="entry name" value="CarD-like_regulator"/>
</dbReference>
<dbReference type="InterPro" id="IPR042215">
    <property type="entry name" value="CarD-like_C"/>
</dbReference>
<dbReference type="EMBL" id="CP009761">
    <property type="protein sequence ID" value="AIZ37129.1"/>
    <property type="molecule type" value="Genomic_DNA"/>
</dbReference>
<proteinExistence type="predicted"/>
<protein>
    <submittedName>
        <fullName evidence="2">CarD family transcriptional regulator</fullName>
    </submittedName>
</protein>
<dbReference type="GO" id="GO:0009303">
    <property type="term" value="P:rRNA transcription"/>
    <property type="evidence" value="ECO:0007669"/>
    <property type="project" value="TreeGrafter"/>
</dbReference>
<evidence type="ECO:0000313" key="3">
    <source>
        <dbReference type="EMBL" id="MBF1307140.1"/>
    </source>
</evidence>
<evidence type="ECO:0000313" key="5">
    <source>
        <dbReference type="EMBL" id="WBB31003.1"/>
    </source>
</evidence>
<evidence type="ECO:0000313" key="2">
    <source>
        <dbReference type="EMBL" id="AIZ37129.1"/>
    </source>
</evidence>
<evidence type="ECO:0000259" key="1">
    <source>
        <dbReference type="SMART" id="SM01058"/>
    </source>
</evidence>
<dbReference type="Proteomes" id="UP000031386">
    <property type="component" value="Chromosome"/>
</dbReference>
<reference evidence="2 6" key="1">
    <citation type="submission" date="2014-10" db="EMBL/GenBank/DDBJ databases">
        <title>Complete genome sequence of Parvimonas micra KCOM 1535 (= ChDC B708).</title>
        <authorList>
            <person name="Kook J.-K."/>
            <person name="Park S.-N."/>
            <person name="Lim Y.K."/>
            <person name="Roh H."/>
        </authorList>
    </citation>
    <scope>NUCLEOTIDE SEQUENCE [LARGE SCALE GENOMIC DNA]</scope>
    <source>
        <strain evidence="2">KCOM 1535</strain>
        <strain evidence="6">KCOM 1535 / ChDC B708</strain>
    </source>
</reference>
<dbReference type="Proteomes" id="UP001210690">
    <property type="component" value="Chromosome"/>
</dbReference>
<dbReference type="Proteomes" id="UP000758611">
    <property type="component" value="Unassembled WGS sequence"/>
</dbReference>
<dbReference type="EMBL" id="CP101412">
    <property type="protein sequence ID" value="WBB31003.1"/>
    <property type="molecule type" value="Genomic_DNA"/>
</dbReference>
<dbReference type="InterPro" id="IPR036101">
    <property type="entry name" value="CarD-like/TRCF_RID_sf"/>
</dbReference>
<dbReference type="SMART" id="SM01058">
    <property type="entry name" value="CarD_TRCF"/>
    <property type="match status" value="1"/>
</dbReference>
<reference evidence="4" key="3">
    <citation type="submission" date="2022-07" db="EMBL/GenBank/DDBJ databases">
        <title>Parvimonas micra travels from the subgingival sulcus of the human oral cavity to the colorectal adenocarcinoma.</title>
        <authorList>
            <person name="Conde-Perez K."/>
            <person name="Buetas E."/>
            <person name="Aja-Macaya P."/>
            <person name="Martin-De Arribas E."/>
            <person name="Iglesias-Corras I."/>
            <person name="Trigo-Tasende N."/>
            <person name="Nasser-Ali M."/>
            <person name="Estevez L.S."/>
            <person name="Rumbo-Feal S."/>
            <person name="Otero-Alen B."/>
            <person name="Noguera J.F."/>
            <person name="Concha A."/>
            <person name="Pardinas-Lopez S."/>
            <person name="Carda-Dieguez M."/>
            <person name="Gomez-Randulfe I."/>
            <person name="Martinez-Lago N."/>
            <person name="Ladra S."/>
            <person name="Aparicio L.A."/>
            <person name="Bou G."/>
            <person name="Mira A."/>
            <person name="Vallejo J.A."/>
            <person name="Poza M."/>
        </authorList>
    </citation>
    <scope>NUCLEOTIDE SEQUENCE</scope>
    <source>
        <strain evidence="5">PM102KC-G-1</strain>
        <strain evidence="4">PM79KC-AC-4</strain>
    </source>
</reference>
<dbReference type="RefSeq" id="WP_041954717.1">
    <property type="nucleotide sequence ID" value="NZ_BHYQ01000004.1"/>
</dbReference>
<dbReference type="Pfam" id="PF21095">
    <property type="entry name" value="CarD_C"/>
    <property type="match status" value="1"/>
</dbReference>
<organism evidence="2 6">
    <name type="scientific">Parvimonas micra</name>
    <dbReference type="NCBI Taxonomy" id="33033"/>
    <lineage>
        <taxon>Bacteria</taxon>
        <taxon>Bacillati</taxon>
        <taxon>Bacillota</taxon>
        <taxon>Tissierellia</taxon>
        <taxon>Tissierellales</taxon>
        <taxon>Peptoniphilaceae</taxon>
        <taxon>Parvimonas</taxon>
    </lineage>
</organism>
<dbReference type="PANTHER" id="PTHR38447:SF1">
    <property type="entry name" value="RNA POLYMERASE-BINDING TRANSCRIPTION FACTOR CARD"/>
    <property type="match status" value="1"/>
</dbReference>
<keyword evidence="6" id="KW-1185">Reference proteome</keyword>
<evidence type="ECO:0000313" key="4">
    <source>
        <dbReference type="EMBL" id="MCZ7407432.1"/>
    </source>
</evidence>
<dbReference type="EMBL" id="JABZRE010000016">
    <property type="protein sequence ID" value="MBF1307140.1"/>
    <property type="molecule type" value="Genomic_DNA"/>
</dbReference>
<reference evidence="3" key="2">
    <citation type="submission" date="2020-04" db="EMBL/GenBank/DDBJ databases">
        <title>Deep metagenomics examines the oral microbiome during advanced dental caries in children, revealing novel taxa and co-occurrences with host molecules.</title>
        <authorList>
            <person name="Baker J.L."/>
            <person name="Morton J.T."/>
            <person name="Dinis M."/>
            <person name="Alvarez R."/>
            <person name="Tran N.C."/>
            <person name="Knight R."/>
            <person name="Edlund A."/>
        </authorList>
    </citation>
    <scope>NUCLEOTIDE SEQUENCE</scope>
    <source>
        <strain evidence="3">JCVI_23_bin.11</strain>
    </source>
</reference>
<evidence type="ECO:0000313" key="6">
    <source>
        <dbReference type="Proteomes" id="UP000031386"/>
    </source>
</evidence>
<dbReference type="SUPFAM" id="SSF141259">
    <property type="entry name" value="CarD-like"/>
    <property type="match status" value="1"/>
</dbReference>
<dbReference type="InterPro" id="IPR003711">
    <property type="entry name" value="CarD-like/TRCF_RID"/>
</dbReference>
<dbReference type="KEGG" id="pmic:NW74_07230"/>
<dbReference type="Pfam" id="PF02559">
    <property type="entry name" value="CarD_TRCF_RID"/>
    <property type="match status" value="1"/>
</dbReference>
<dbReference type="PANTHER" id="PTHR38447">
    <property type="entry name" value="TRANSCRIPTION FACTOR YDEB-RELATED"/>
    <property type="match status" value="1"/>
</dbReference>
<dbReference type="AlphaFoldDB" id="A0A0B4S3L7"/>
<dbReference type="EMBL" id="JANDZV010000002">
    <property type="protein sequence ID" value="MCZ7407432.1"/>
    <property type="molecule type" value="Genomic_DNA"/>
</dbReference>
<dbReference type="OrthoDB" id="9786074at2"/>
<dbReference type="Gene3D" id="1.20.58.1290">
    <property type="entry name" value="CarD-like, C-terminal domain"/>
    <property type="match status" value="1"/>
</dbReference>
<dbReference type="InterPro" id="IPR048792">
    <property type="entry name" value="CarD_C"/>
</dbReference>
<gene>
    <name evidence="3" type="ORF">HXM94_05115</name>
    <name evidence="5" type="ORF">NM222_00570</name>
    <name evidence="4" type="ORF">NND69_03515</name>
    <name evidence="2" type="ORF">NW74_07230</name>
</gene>